<feature type="region of interest" description="Disordered" evidence="1">
    <location>
        <begin position="221"/>
        <end position="258"/>
    </location>
</feature>
<feature type="compositionally biased region" description="Low complexity" evidence="1">
    <location>
        <begin position="248"/>
        <end position="258"/>
    </location>
</feature>
<evidence type="ECO:0000256" key="1">
    <source>
        <dbReference type="SAM" id="MobiDB-lite"/>
    </source>
</evidence>
<feature type="signal peptide" evidence="2">
    <location>
        <begin position="1"/>
        <end position="25"/>
    </location>
</feature>
<dbReference type="OrthoDB" id="683185at2759"/>
<proteinExistence type="predicted"/>
<name>A0A835FC91_9POAL</name>
<feature type="region of interest" description="Disordered" evidence="1">
    <location>
        <begin position="289"/>
        <end position="324"/>
    </location>
</feature>
<dbReference type="PANTHER" id="PTHR33935:SF22">
    <property type="entry name" value="OS10G0149400 PROTEIN"/>
    <property type="match status" value="1"/>
</dbReference>
<keyword evidence="2" id="KW-0732">Signal</keyword>
<evidence type="ECO:0000313" key="4">
    <source>
        <dbReference type="Proteomes" id="UP000636709"/>
    </source>
</evidence>
<evidence type="ECO:0000313" key="3">
    <source>
        <dbReference type="EMBL" id="KAF8740837.1"/>
    </source>
</evidence>
<dbReference type="EMBL" id="JACEFO010001311">
    <property type="protein sequence ID" value="KAF8740837.1"/>
    <property type="molecule type" value="Genomic_DNA"/>
</dbReference>
<organism evidence="3 4">
    <name type="scientific">Digitaria exilis</name>
    <dbReference type="NCBI Taxonomy" id="1010633"/>
    <lineage>
        <taxon>Eukaryota</taxon>
        <taxon>Viridiplantae</taxon>
        <taxon>Streptophyta</taxon>
        <taxon>Embryophyta</taxon>
        <taxon>Tracheophyta</taxon>
        <taxon>Spermatophyta</taxon>
        <taxon>Magnoliopsida</taxon>
        <taxon>Liliopsida</taxon>
        <taxon>Poales</taxon>
        <taxon>Poaceae</taxon>
        <taxon>PACMAD clade</taxon>
        <taxon>Panicoideae</taxon>
        <taxon>Panicodae</taxon>
        <taxon>Paniceae</taxon>
        <taxon>Anthephorinae</taxon>
        <taxon>Digitaria</taxon>
    </lineage>
</organism>
<evidence type="ECO:0008006" key="5">
    <source>
        <dbReference type="Google" id="ProtNLM"/>
    </source>
</evidence>
<dbReference type="Pfam" id="PF01190">
    <property type="entry name" value="Pollen_Ole_e_1"/>
    <property type="match status" value="1"/>
</dbReference>
<gene>
    <name evidence="3" type="ORF">HU200_013718</name>
</gene>
<feature type="chain" id="PRO_5032945598" description="Proline-rich protein" evidence="2">
    <location>
        <begin position="26"/>
        <end position="402"/>
    </location>
</feature>
<feature type="region of interest" description="Disordered" evidence="1">
    <location>
        <begin position="155"/>
        <end position="197"/>
    </location>
</feature>
<protein>
    <recommendedName>
        <fullName evidence="5">Proline-rich protein</fullName>
    </recommendedName>
</protein>
<keyword evidence="4" id="KW-1185">Reference proteome</keyword>
<comment type="caution">
    <text evidence="3">The sequence shown here is derived from an EMBL/GenBank/DDBJ whole genome shotgun (WGS) entry which is preliminary data.</text>
</comment>
<dbReference type="PANTHER" id="PTHR33935">
    <property type="entry name" value="OS10G0148100 PROTEIN"/>
    <property type="match status" value="1"/>
</dbReference>
<sequence length="402" mass="44871">MAGAPARGFLLGVCATLMVIAVANAASGSAESVVVGVAKCADCARKNMNAEAAFKGLQVSIKCKNSKGDYESKAVRELDGSGAFSIPLPAELHGADCLAQLHSAAGMPCPGQEPSRIVPQSENHFIVVPGKTSKPSAECASATICGPIKKHFLDHFHKKPVPPKPKPEPKPQPEYHPPTPTYGSPTPTYGSPTPIYHPPARQLFDKKHVFDHFHKDHDHHHFLDHFHKKPAPPKPKPEPKPQPEYHAPTPTYKSPTPTYGSPTPIYHPPARHLFDKLLDHFHKGHDDHHHFFDHFHKKPVPPKPEPKPQPEYHPPTPTYGSPTPIYHPPTKQMFDKKHWLDHFHKDHKHHHFFDHFHKKPVPPKPKPEPKPQPEYHPPTPTYSSPTPTYESPTPIYHPPANH</sequence>
<dbReference type="PRINTS" id="PR01217">
    <property type="entry name" value="PRICHEXTENSN"/>
</dbReference>
<reference evidence="3" key="1">
    <citation type="submission" date="2020-07" db="EMBL/GenBank/DDBJ databases">
        <title>Genome sequence and genetic diversity analysis of an under-domesticated orphan crop, white fonio (Digitaria exilis).</title>
        <authorList>
            <person name="Bennetzen J.L."/>
            <person name="Chen S."/>
            <person name="Ma X."/>
            <person name="Wang X."/>
            <person name="Yssel A.E.J."/>
            <person name="Chaluvadi S.R."/>
            <person name="Johnson M."/>
            <person name="Gangashetty P."/>
            <person name="Hamidou F."/>
            <person name="Sanogo M.D."/>
            <person name="Zwaenepoel A."/>
            <person name="Wallace J."/>
            <person name="Van De Peer Y."/>
            <person name="Van Deynze A."/>
        </authorList>
    </citation>
    <scope>NUCLEOTIDE SEQUENCE</scope>
    <source>
        <tissue evidence="3">Leaves</tissue>
    </source>
</reference>
<accession>A0A835FC91</accession>
<dbReference type="AlphaFoldDB" id="A0A835FC91"/>
<feature type="compositionally biased region" description="Basic residues" evidence="1">
    <location>
        <begin position="351"/>
        <end position="361"/>
    </location>
</feature>
<dbReference type="Proteomes" id="UP000636709">
    <property type="component" value="Unassembled WGS sequence"/>
</dbReference>
<feature type="compositionally biased region" description="Low complexity" evidence="1">
    <location>
        <begin position="181"/>
        <end position="194"/>
    </location>
</feature>
<feature type="region of interest" description="Disordered" evidence="1">
    <location>
        <begin position="351"/>
        <end position="402"/>
    </location>
</feature>
<evidence type="ECO:0000256" key="2">
    <source>
        <dbReference type="SAM" id="SignalP"/>
    </source>
</evidence>
<feature type="compositionally biased region" description="Low complexity" evidence="1">
    <location>
        <begin position="381"/>
        <end position="394"/>
    </location>
</feature>